<comment type="similarity">
    <text evidence="5 6">Belongs to the ATP:guanido phosphotransferase family.</text>
</comment>
<proteinExistence type="inferred from homology"/>
<feature type="domain" description="Phosphagen kinase C-terminal" evidence="7">
    <location>
        <begin position="23"/>
        <end position="252"/>
    </location>
</feature>
<dbReference type="PROSITE" id="PS00112">
    <property type="entry name" value="PHOSPHAGEN_KINASE"/>
    <property type="match status" value="1"/>
</dbReference>
<dbReference type="EMBL" id="JAGQHS010000045">
    <property type="protein sequence ID" value="MCA9756202.1"/>
    <property type="molecule type" value="Genomic_DNA"/>
</dbReference>
<dbReference type="GO" id="GO:0005615">
    <property type="term" value="C:extracellular space"/>
    <property type="evidence" value="ECO:0007669"/>
    <property type="project" value="TreeGrafter"/>
</dbReference>
<evidence type="ECO:0000256" key="3">
    <source>
        <dbReference type="ARBA" id="ARBA00022777"/>
    </source>
</evidence>
<feature type="binding site" evidence="5">
    <location>
        <begin position="205"/>
        <end position="210"/>
    </location>
    <ligand>
        <name>ATP</name>
        <dbReference type="ChEBI" id="CHEBI:30616"/>
    </ligand>
</feature>
<dbReference type="AlphaFoldDB" id="A0A956SD56"/>
<dbReference type="GO" id="GO:0046314">
    <property type="term" value="P:phosphocreatine biosynthetic process"/>
    <property type="evidence" value="ECO:0007669"/>
    <property type="project" value="InterPro"/>
</dbReference>
<dbReference type="Pfam" id="PF00217">
    <property type="entry name" value="ATP-gua_Ptrans"/>
    <property type="match status" value="1"/>
</dbReference>
<evidence type="ECO:0000313" key="9">
    <source>
        <dbReference type="Proteomes" id="UP000739538"/>
    </source>
</evidence>
<reference evidence="8" key="1">
    <citation type="submission" date="2020-04" db="EMBL/GenBank/DDBJ databases">
        <authorList>
            <person name="Zhang T."/>
        </authorList>
    </citation>
    <scope>NUCLEOTIDE SEQUENCE</scope>
    <source>
        <strain evidence="8">HKST-UBA02</strain>
    </source>
</reference>
<keyword evidence="1 5" id="KW-0808">Transferase</keyword>
<evidence type="ECO:0000256" key="5">
    <source>
        <dbReference type="PROSITE-ProRule" id="PRU00843"/>
    </source>
</evidence>
<gene>
    <name evidence="8" type="ORF">KDA27_10390</name>
</gene>
<evidence type="ECO:0000313" key="8">
    <source>
        <dbReference type="EMBL" id="MCA9756202.1"/>
    </source>
</evidence>
<feature type="binding site" evidence="5">
    <location>
        <begin position="26"/>
        <end position="30"/>
    </location>
    <ligand>
        <name>ATP</name>
        <dbReference type="ChEBI" id="CHEBI:30616"/>
    </ligand>
</feature>
<feature type="binding site" evidence="5">
    <location>
        <begin position="174"/>
        <end position="178"/>
    </location>
    <ligand>
        <name>ATP</name>
        <dbReference type="ChEBI" id="CHEBI:30616"/>
    </ligand>
</feature>
<feature type="binding site" evidence="5">
    <location>
        <position position="89"/>
    </location>
    <ligand>
        <name>ATP</name>
        <dbReference type="ChEBI" id="CHEBI:30616"/>
    </ligand>
</feature>
<dbReference type="Gene3D" id="3.30.590.10">
    <property type="entry name" value="Glutamine synthetase/guanido kinase, catalytic domain"/>
    <property type="match status" value="1"/>
</dbReference>
<dbReference type="InterPro" id="IPR000749">
    <property type="entry name" value="ATP-guanido_PTrfase"/>
</dbReference>
<evidence type="ECO:0000256" key="1">
    <source>
        <dbReference type="ARBA" id="ARBA00022679"/>
    </source>
</evidence>
<dbReference type="InterPro" id="IPR022414">
    <property type="entry name" value="ATP-guanido_PTrfase_cat"/>
</dbReference>
<accession>A0A956SD56</accession>
<evidence type="ECO:0000256" key="4">
    <source>
        <dbReference type="ARBA" id="ARBA00022840"/>
    </source>
</evidence>
<dbReference type="PANTHER" id="PTHR11547:SF38">
    <property type="entry name" value="ARGININE KINASE 1-RELATED"/>
    <property type="match status" value="1"/>
</dbReference>
<dbReference type="PANTHER" id="PTHR11547">
    <property type="entry name" value="ARGININE OR CREATINE KINASE"/>
    <property type="match status" value="1"/>
</dbReference>
<dbReference type="Proteomes" id="UP000739538">
    <property type="component" value="Unassembled WGS sequence"/>
</dbReference>
<organism evidence="8 9">
    <name type="scientific">Eiseniibacteriota bacterium</name>
    <dbReference type="NCBI Taxonomy" id="2212470"/>
    <lineage>
        <taxon>Bacteria</taxon>
        <taxon>Candidatus Eiseniibacteriota</taxon>
    </lineage>
</organism>
<evidence type="ECO:0000256" key="6">
    <source>
        <dbReference type="RuleBase" id="RU000505"/>
    </source>
</evidence>
<comment type="caution">
    <text evidence="8">The sequence shown here is derived from an EMBL/GenBank/DDBJ whole genome shotgun (WGS) entry which is preliminary data.</text>
</comment>
<reference evidence="8" key="2">
    <citation type="journal article" date="2021" name="Microbiome">
        <title>Successional dynamics and alternative stable states in a saline activated sludge microbial community over 9 years.</title>
        <authorList>
            <person name="Wang Y."/>
            <person name="Ye J."/>
            <person name="Ju F."/>
            <person name="Liu L."/>
            <person name="Boyd J.A."/>
            <person name="Deng Y."/>
            <person name="Parks D.H."/>
            <person name="Jiang X."/>
            <person name="Yin X."/>
            <person name="Woodcroft B.J."/>
            <person name="Tyson G.W."/>
            <person name="Hugenholtz P."/>
            <person name="Polz M.F."/>
            <person name="Zhang T."/>
        </authorList>
    </citation>
    <scope>NUCLEOTIDE SEQUENCE</scope>
    <source>
        <strain evidence="8">HKST-UBA02</strain>
    </source>
</reference>
<feature type="binding site" evidence="5">
    <location>
        <position position="123"/>
    </location>
    <ligand>
        <name>ATP</name>
        <dbReference type="ChEBI" id="CHEBI:30616"/>
    </ligand>
</feature>
<keyword evidence="3 5" id="KW-0418">Kinase</keyword>
<evidence type="ECO:0000259" key="7">
    <source>
        <dbReference type="PROSITE" id="PS51510"/>
    </source>
</evidence>
<dbReference type="InterPro" id="IPR014746">
    <property type="entry name" value="Gln_synth/guanido_kin_cat_dom"/>
</dbReference>
<sequence>MPIRDLIQGPIRWLEGSAPKNDRVLSTRIRLARNVAGVRFVGKALPGELEGLRERAFESAGQVSSFRGAAKVRMEALPLLDRQFLLERHLVSHDLTGEAQARGLVLDPEEKLSLLVNEEDHLRIQALYPGFQLEEAFERARIADQELESKLQYAIHPELGYLTACPTNVGTGMRASVLVHLPGLVLSQRIKKILTGIQQVGLTVRGFYGEGSEVVGNFFQISNQVTLGESEEETLGKLEQAIGQLLEWENRSQEGLLRDAGLQVEDKILRALGTLKYSRLLGSQELIGLLSAVRFGHTLGMRNVPSIAVLNDLLLKGQPAHLQRIAGREMSSEERNAFRAARVQKALGVEDVPSLQG</sequence>
<dbReference type="SUPFAM" id="SSF55931">
    <property type="entry name" value="Glutamine synthetase/guanido kinase"/>
    <property type="match status" value="1"/>
</dbReference>
<dbReference type="GO" id="GO:0004111">
    <property type="term" value="F:creatine kinase activity"/>
    <property type="evidence" value="ECO:0007669"/>
    <property type="project" value="InterPro"/>
</dbReference>
<evidence type="ECO:0000256" key="2">
    <source>
        <dbReference type="ARBA" id="ARBA00022741"/>
    </source>
</evidence>
<dbReference type="PROSITE" id="PS51510">
    <property type="entry name" value="PHOSPHAGEN_KINASE_C"/>
    <property type="match status" value="1"/>
</dbReference>
<name>A0A956SD56_UNCEI</name>
<protein>
    <submittedName>
        <fullName evidence="8">Protein arginine kinase</fullName>
    </submittedName>
</protein>
<dbReference type="GO" id="GO:0005524">
    <property type="term" value="F:ATP binding"/>
    <property type="evidence" value="ECO:0007669"/>
    <property type="project" value="UniProtKB-UniRule"/>
</dbReference>
<keyword evidence="2 5" id="KW-0547">Nucleotide-binding</keyword>
<dbReference type="InterPro" id="IPR022415">
    <property type="entry name" value="ATP-guanido_PTrfase_AS"/>
</dbReference>
<dbReference type="CDD" id="cd07930">
    <property type="entry name" value="bacterial_phosphagen_kinase"/>
    <property type="match status" value="1"/>
</dbReference>
<keyword evidence="4 5" id="KW-0067">ATP-binding</keyword>
<dbReference type="InterPro" id="IPR023660">
    <property type="entry name" value="Arg_Kinase"/>
</dbReference>